<gene>
    <name evidence="1" type="ORF">TNCV_140321</name>
</gene>
<name>A0A8X6UZ11_TRICX</name>
<reference evidence="1" key="1">
    <citation type="submission" date="2020-08" db="EMBL/GenBank/DDBJ databases">
        <title>Multicomponent nature underlies the extraordinary mechanical properties of spider dragline silk.</title>
        <authorList>
            <person name="Kono N."/>
            <person name="Nakamura H."/>
            <person name="Mori M."/>
            <person name="Yoshida Y."/>
            <person name="Ohtoshi R."/>
            <person name="Malay A.D."/>
            <person name="Moran D.A.P."/>
            <person name="Tomita M."/>
            <person name="Numata K."/>
            <person name="Arakawa K."/>
        </authorList>
    </citation>
    <scope>NUCLEOTIDE SEQUENCE</scope>
</reference>
<organism evidence="1 2">
    <name type="scientific">Trichonephila clavipes</name>
    <name type="common">Golden silk orbweaver</name>
    <name type="synonym">Nephila clavipes</name>
    <dbReference type="NCBI Taxonomy" id="2585209"/>
    <lineage>
        <taxon>Eukaryota</taxon>
        <taxon>Metazoa</taxon>
        <taxon>Ecdysozoa</taxon>
        <taxon>Arthropoda</taxon>
        <taxon>Chelicerata</taxon>
        <taxon>Arachnida</taxon>
        <taxon>Araneae</taxon>
        <taxon>Araneomorphae</taxon>
        <taxon>Entelegynae</taxon>
        <taxon>Araneoidea</taxon>
        <taxon>Nephilidae</taxon>
        <taxon>Trichonephila</taxon>
    </lineage>
</organism>
<comment type="caution">
    <text evidence="1">The sequence shown here is derived from an EMBL/GenBank/DDBJ whole genome shotgun (WGS) entry which is preliminary data.</text>
</comment>
<evidence type="ECO:0000313" key="1">
    <source>
        <dbReference type="EMBL" id="GFX93088.1"/>
    </source>
</evidence>
<sequence>MTIITPSFKLRKISFEIFTKSNREAALHLKLLMTMESNQAIEITYGTEFLTDGNRAEPNRERYGSIPTSLQTQNATALQLPAKARLRYSDRPLRLID</sequence>
<accession>A0A8X6UZ11</accession>
<proteinExistence type="predicted"/>
<dbReference type="EMBL" id="BMAU01021171">
    <property type="protein sequence ID" value="GFX93088.1"/>
    <property type="molecule type" value="Genomic_DNA"/>
</dbReference>
<dbReference type="AlphaFoldDB" id="A0A8X6UZ11"/>
<keyword evidence="2" id="KW-1185">Reference proteome</keyword>
<protein>
    <submittedName>
        <fullName evidence="1">Uncharacterized protein</fullName>
    </submittedName>
</protein>
<dbReference type="Proteomes" id="UP000887159">
    <property type="component" value="Unassembled WGS sequence"/>
</dbReference>
<evidence type="ECO:0000313" key="2">
    <source>
        <dbReference type="Proteomes" id="UP000887159"/>
    </source>
</evidence>